<evidence type="ECO:0000259" key="2">
    <source>
        <dbReference type="Pfam" id="PF25876"/>
    </source>
</evidence>
<comment type="similarity">
    <text evidence="1">Belongs to the membrane fusion protein (MFP) (TC 8.A.1) family.</text>
</comment>
<dbReference type="Proteomes" id="UP001301869">
    <property type="component" value="Chromosome"/>
</dbReference>
<dbReference type="SUPFAM" id="SSF111369">
    <property type="entry name" value="HlyD-like secretion proteins"/>
    <property type="match status" value="1"/>
</dbReference>
<evidence type="ECO:0000256" key="1">
    <source>
        <dbReference type="ARBA" id="ARBA00009477"/>
    </source>
</evidence>
<dbReference type="PANTHER" id="PTHR30469:SF18">
    <property type="entry name" value="RESISTANCE-NODULATION-CELL DIVISION (RND) EFFLUX MEMBRANE FUSION PROTEIN-RELATED"/>
    <property type="match status" value="1"/>
</dbReference>
<gene>
    <name evidence="4" type="ORF">P1P91_13525</name>
</gene>
<dbReference type="Gene3D" id="2.40.420.20">
    <property type="match status" value="1"/>
</dbReference>
<keyword evidence="5" id="KW-1185">Reference proteome</keyword>
<organism evidence="4 5">
    <name type="scientific">Halomonas piscis</name>
    <dbReference type="NCBI Taxonomy" id="3031727"/>
    <lineage>
        <taxon>Bacteria</taxon>
        <taxon>Pseudomonadati</taxon>
        <taxon>Pseudomonadota</taxon>
        <taxon>Gammaproteobacteria</taxon>
        <taxon>Oceanospirillales</taxon>
        <taxon>Halomonadaceae</taxon>
        <taxon>Halomonas</taxon>
    </lineage>
</organism>
<dbReference type="Gene3D" id="2.40.30.170">
    <property type="match status" value="1"/>
</dbReference>
<dbReference type="RefSeq" id="WP_311883280.1">
    <property type="nucleotide sequence ID" value="NZ_CP119391.1"/>
</dbReference>
<accession>A0ABY9Z0N6</accession>
<dbReference type="PROSITE" id="PS51257">
    <property type="entry name" value="PROKAR_LIPOPROTEIN"/>
    <property type="match status" value="1"/>
</dbReference>
<protein>
    <submittedName>
        <fullName evidence="4">Efflux RND transporter periplasmic adaptor subunit</fullName>
    </submittedName>
</protein>
<dbReference type="InterPro" id="IPR006143">
    <property type="entry name" value="RND_pump_MFP"/>
</dbReference>
<dbReference type="InterPro" id="IPR058624">
    <property type="entry name" value="MdtA-like_HH"/>
</dbReference>
<evidence type="ECO:0000313" key="5">
    <source>
        <dbReference type="Proteomes" id="UP001301869"/>
    </source>
</evidence>
<feature type="domain" description="Multidrug resistance protein MdtA-like alpha-helical hairpin" evidence="2">
    <location>
        <begin position="96"/>
        <end position="164"/>
    </location>
</feature>
<proteinExistence type="inferred from homology"/>
<dbReference type="NCBIfam" id="TIGR01730">
    <property type="entry name" value="RND_mfp"/>
    <property type="match status" value="1"/>
</dbReference>
<dbReference type="Gene3D" id="1.10.287.470">
    <property type="entry name" value="Helix hairpin bin"/>
    <property type="match status" value="1"/>
</dbReference>
<feature type="domain" description="Multidrug resistance protein MdtA-like barrel-sandwich hybrid" evidence="3">
    <location>
        <begin position="62"/>
        <end position="191"/>
    </location>
</feature>
<dbReference type="InterPro" id="IPR058625">
    <property type="entry name" value="MdtA-like_BSH"/>
</dbReference>
<reference evidence="4 5" key="1">
    <citation type="submission" date="2023-03" db="EMBL/GenBank/DDBJ databases">
        <title>Halomonas sp. nov., isolated from Korean tranditional fermented seafood 'Jeotgal'.</title>
        <authorList>
            <person name="Kim B."/>
            <person name="Shin N.-R."/>
        </authorList>
    </citation>
    <scope>NUCLEOTIDE SEQUENCE [LARGE SCALE GENOMIC DNA]</scope>
    <source>
        <strain evidence="4 5">SG2L-4</strain>
    </source>
</reference>
<dbReference type="PANTHER" id="PTHR30469">
    <property type="entry name" value="MULTIDRUG RESISTANCE PROTEIN MDTA"/>
    <property type="match status" value="1"/>
</dbReference>
<evidence type="ECO:0000259" key="3">
    <source>
        <dbReference type="Pfam" id="PF25917"/>
    </source>
</evidence>
<sequence>MRQLAAFVCAALLLAGCGESSTSGGDTAARRVKTAPVAAVAAPVIRLTGVIRARYETPQAFQVSGQIVARRVDSGQRVARGDVLFTLDDSDLRQSLTAAEAELASASASAAVARADLERDRKLFERDYLSRQAFDRAKLSAKQSDTEQAAARTRVEQAKTALEHATLRAEADGLLTRVSGEPGQVVDAGHPVARLAKAGPREIEVAFPSDVRPPATGELLLDDQRIGLERREVSGSVDPASRTWQARYRLAEELPAAVGLGEVVKARFETPAARLAAAPASPRLYRVPVAAVDERGEGAQVWHLIDDKARPLDVSVARVERDRALISGEALEEGMEVIALGTHLLTPGMPVKALAQSAAAGREAAVQKEEPAP</sequence>
<dbReference type="Pfam" id="PF25876">
    <property type="entry name" value="HH_MFP_RND"/>
    <property type="match status" value="1"/>
</dbReference>
<evidence type="ECO:0000313" key="4">
    <source>
        <dbReference type="EMBL" id="WNK19834.1"/>
    </source>
</evidence>
<name>A0ABY9Z0N6_9GAMM</name>
<dbReference type="Gene3D" id="2.40.50.100">
    <property type="match status" value="1"/>
</dbReference>
<dbReference type="Pfam" id="PF25917">
    <property type="entry name" value="BSH_RND"/>
    <property type="match status" value="1"/>
</dbReference>
<dbReference type="EMBL" id="CP119391">
    <property type="protein sequence ID" value="WNK19834.1"/>
    <property type="molecule type" value="Genomic_DNA"/>
</dbReference>